<keyword evidence="3" id="KW-1185">Reference proteome</keyword>
<reference evidence="2" key="3">
    <citation type="submission" date="2022-06" db="UniProtKB">
        <authorList>
            <consortium name="EnsemblPlants"/>
        </authorList>
    </citation>
    <scope>IDENTIFICATION</scope>
</reference>
<dbReference type="EnsemblPlants" id="TuG1812G0500005273.01.T01">
    <property type="protein sequence ID" value="TuG1812G0500005273.01.T01.cds310807"/>
    <property type="gene ID" value="TuG1812G0500005273.01"/>
</dbReference>
<organism evidence="2 3">
    <name type="scientific">Triticum urartu</name>
    <name type="common">Red wild einkorn</name>
    <name type="synonym">Crithodium urartu</name>
    <dbReference type="NCBI Taxonomy" id="4572"/>
    <lineage>
        <taxon>Eukaryota</taxon>
        <taxon>Viridiplantae</taxon>
        <taxon>Streptophyta</taxon>
        <taxon>Embryophyta</taxon>
        <taxon>Tracheophyta</taxon>
        <taxon>Spermatophyta</taxon>
        <taxon>Magnoliopsida</taxon>
        <taxon>Liliopsida</taxon>
        <taxon>Poales</taxon>
        <taxon>Poaceae</taxon>
        <taxon>BOP clade</taxon>
        <taxon>Pooideae</taxon>
        <taxon>Triticodae</taxon>
        <taxon>Triticeae</taxon>
        <taxon>Triticinae</taxon>
        <taxon>Triticum</taxon>
    </lineage>
</organism>
<feature type="compositionally biased region" description="Low complexity" evidence="1">
    <location>
        <begin position="107"/>
        <end position="127"/>
    </location>
</feature>
<feature type="region of interest" description="Disordered" evidence="1">
    <location>
        <begin position="1"/>
        <end position="20"/>
    </location>
</feature>
<protein>
    <submittedName>
        <fullName evidence="2">Uncharacterized protein</fullName>
    </submittedName>
</protein>
<feature type="region of interest" description="Disordered" evidence="1">
    <location>
        <begin position="104"/>
        <end position="127"/>
    </location>
</feature>
<dbReference type="AlphaFoldDB" id="A0A8R7QN59"/>
<sequence length="165" mass="17660">MGVYHNTVTHSPRAKAAASKVSERPVPVLKVTLPGAVTLSTYTSTTLSHRNSSLVFTPAIFLSFPGSTKAVTSPAYDTVCFTFLNVCSVFFLCTSHMKPAARLYPNSSMSSRGSRPVGRPSSSSTSTHFFLQMAPSPRNTSAPARWVSTAWDAMSGDAIFSATRC</sequence>
<dbReference type="Proteomes" id="UP000015106">
    <property type="component" value="Chromosome 5"/>
</dbReference>
<name>A0A8R7QN59_TRIUA</name>
<evidence type="ECO:0000256" key="1">
    <source>
        <dbReference type="SAM" id="MobiDB-lite"/>
    </source>
</evidence>
<dbReference type="Gramene" id="TuG1812G0500005273.01.T01">
    <property type="protein sequence ID" value="TuG1812G0500005273.01.T01.cds310807"/>
    <property type="gene ID" value="TuG1812G0500005273.01"/>
</dbReference>
<accession>A0A8R7QN59</accession>
<proteinExistence type="predicted"/>
<feature type="compositionally biased region" description="Polar residues" evidence="1">
    <location>
        <begin position="1"/>
        <end position="10"/>
    </location>
</feature>
<evidence type="ECO:0000313" key="3">
    <source>
        <dbReference type="Proteomes" id="UP000015106"/>
    </source>
</evidence>
<evidence type="ECO:0000313" key="2">
    <source>
        <dbReference type="EnsemblPlants" id="TuG1812G0500005273.01.T01.cds310807"/>
    </source>
</evidence>
<reference evidence="3" key="1">
    <citation type="journal article" date="2013" name="Nature">
        <title>Draft genome of the wheat A-genome progenitor Triticum urartu.</title>
        <authorList>
            <person name="Ling H.Q."/>
            <person name="Zhao S."/>
            <person name="Liu D."/>
            <person name="Wang J."/>
            <person name="Sun H."/>
            <person name="Zhang C."/>
            <person name="Fan H."/>
            <person name="Li D."/>
            <person name="Dong L."/>
            <person name="Tao Y."/>
            <person name="Gao C."/>
            <person name="Wu H."/>
            <person name="Li Y."/>
            <person name="Cui Y."/>
            <person name="Guo X."/>
            <person name="Zheng S."/>
            <person name="Wang B."/>
            <person name="Yu K."/>
            <person name="Liang Q."/>
            <person name="Yang W."/>
            <person name="Lou X."/>
            <person name="Chen J."/>
            <person name="Feng M."/>
            <person name="Jian J."/>
            <person name="Zhang X."/>
            <person name="Luo G."/>
            <person name="Jiang Y."/>
            <person name="Liu J."/>
            <person name="Wang Z."/>
            <person name="Sha Y."/>
            <person name="Zhang B."/>
            <person name="Wu H."/>
            <person name="Tang D."/>
            <person name="Shen Q."/>
            <person name="Xue P."/>
            <person name="Zou S."/>
            <person name="Wang X."/>
            <person name="Liu X."/>
            <person name="Wang F."/>
            <person name="Yang Y."/>
            <person name="An X."/>
            <person name="Dong Z."/>
            <person name="Zhang K."/>
            <person name="Zhang X."/>
            <person name="Luo M.C."/>
            <person name="Dvorak J."/>
            <person name="Tong Y."/>
            <person name="Wang J."/>
            <person name="Yang H."/>
            <person name="Li Z."/>
            <person name="Wang D."/>
            <person name="Zhang A."/>
            <person name="Wang J."/>
        </authorList>
    </citation>
    <scope>NUCLEOTIDE SEQUENCE</scope>
    <source>
        <strain evidence="3">cv. G1812</strain>
    </source>
</reference>
<reference evidence="2" key="2">
    <citation type="submission" date="2018-03" db="EMBL/GenBank/DDBJ databases">
        <title>The Triticum urartu genome reveals the dynamic nature of wheat genome evolution.</title>
        <authorList>
            <person name="Ling H."/>
            <person name="Ma B."/>
            <person name="Shi X."/>
            <person name="Liu H."/>
            <person name="Dong L."/>
            <person name="Sun H."/>
            <person name="Cao Y."/>
            <person name="Gao Q."/>
            <person name="Zheng S."/>
            <person name="Li Y."/>
            <person name="Yu Y."/>
            <person name="Du H."/>
            <person name="Qi M."/>
            <person name="Li Y."/>
            <person name="Yu H."/>
            <person name="Cui Y."/>
            <person name="Wang N."/>
            <person name="Chen C."/>
            <person name="Wu H."/>
            <person name="Zhao Y."/>
            <person name="Zhang J."/>
            <person name="Li Y."/>
            <person name="Zhou W."/>
            <person name="Zhang B."/>
            <person name="Hu W."/>
            <person name="Eijk M."/>
            <person name="Tang J."/>
            <person name="Witsenboer H."/>
            <person name="Zhao S."/>
            <person name="Li Z."/>
            <person name="Zhang A."/>
            <person name="Wang D."/>
            <person name="Liang C."/>
        </authorList>
    </citation>
    <scope>NUCLEOTIDE SEQUENCE [LARGE SCALE GENOMIC DNA]</scope>
    <source>
        <strain evidence="2">cv. G1812</strain>
    </source>
</reference>